<accession>A0A8H3A7B3</accession>
<dbReference type="EMBL" id="CAJMWS010000305">
    <property type="protein sequence ID" value="CAE6403971.1"/>
    <property type="molecule type" value="Genomic_DNA"/>
</dbReference>
<sequence>MAATTQASCFTHLLDTGWSTSPEIKTNENSLANTLIAPFEENTESTCLPRLSDDEVKADKVLLGMLMNNVPRTTIRSILRSDSYDIIAPLNPSNAPYIAISYVEDTEETYQVINNNDCPAQNGAFLMVPPPSVAAVNREAEGDTEEWCSVAESEIVSCAIFDLAEMDDLESSDNLEDYFAGCDLRFGMTAHLKDHSNKLLTTHSTPIPRLDTTSILRKPGDEDWSKDYALGDDDELDISKGMDSSMELYGNDAESNITELSDSEW</sequence>
<comment type="caution">
    <text evidence="1">The sequence shown here is derived from an EMBL/GenBank/DDBJ whole genome shotgun (WGS) entry which is preliminary data.</text>
</comment>
<dbReference type="AlphaFoldDB" id="A0A8H3A7B3"/>
<gene>
    <name evidence="1" type="ORF">RDB_LOCUS58654</name>
</gene>
<protein>
    <submittedName>
        <fullName evidence="1">Uncharacterized protein</fullName>
    </submittedName>
</protein>
<evidence type="ECO:0000313" key="1">
    <source>
        <dbReference type="EMBL" id="CAE6403971.1"/>
    </source>
</evidence>
<dbReference type="Proteomes" id="UP000663846">
    <property type="component" value="Unassembled WGS sequence"/>
</dbReference>
<reference evidence="1" key="1">
    <citation type="submission" date="2021-01" db="EMBL/GenBank/DDBJ databases">
        <authorList>
            <person name="Kaushik A."/>
        </authorList>
    </citation>
    <scope>NUCLEOTIDE SEQUENCE</scope>
    <source>
        <strain evidence="1">AG1-1C</strain>
    </source>
</reference>
<proteinExistence type="predicted"/>
<evidence type="ECO:0000313" key="2">
    <source>
        <dbReference type="Proteomes" id="UP000663846"/>
    </source>
</evidence>
<name>A0A8H3A7B3_9AGAM</name>
<organism evidence="1 2">
    <name type="scientific">Rhizoctonia solani</name>
    <dbReference type="NCBI Taxonomy" id="456999"/>
    <lineage>
        <taxon>Eukaryota</taxon>
        <taxon>Fungi</taxon>
        <taxon>Dikarya</taxon>
        <taxon>Basidiomycota</taxon>
        <taxon>Agaricomycotina</taxon>
        <taxon>Agaricomycetes</taxon>
        <taxon>Cantharellales</taxon>
        <taxon>Ceratobasidiaceae</taxon>
        <taxon>Rhizoctonia</taxon>
    </lineage>
</organism>